<accession>A0ABD3NSF4</accession>
<organism evidence="1 2">
    <name type="scientific">Cyclotella cryptica</name>
    <dbReference type="NCBI Taxonomy" id="29204"/>
    <lineage>
        <taxon>Eukaryota</taxon>
        <taxon>Sar</taxon>
        <taxon>Stramenopiles</taxon>
        <taxon>Ochrophyta</taxon>
        <taxon>Bacillariophyta</taxon>
        <taxon>Coscinodiscophyceae</taxon>
        <taxon>Thalassiosirophycidae</taxon>
        <taxon>Stephanodiscales</taxon>
        <taxon>Stephanodiscaceae</taxon>
        <taxon>Cyclotella</taxon>
    </lineage>
</organism>
<reference evidence="1 2" key="1">
    <citation type="journal article" date="2020" name="G3 (Bethesda)">
        <title>Improved Reference Genome for Cyclotella cryptica CCMP332, a Model for Cell Wall Morphogenesis, Salinity Adaptation, and Lipid Production in Diatoms (Bacillariophyta).</title>
        <authorList>
            <person name="Roberts W.R."/>
            <person name="Downey K.M."/>
            <person name="Ruck E.C."/>
            <person name="Traller J.C."/>
            <person name="Alverson A.J."/>
        </authorList>
    </citation>
    <scope>NUCLEOTIDE SEQUENCE [LARGE SCALE GENOMIC DNA]</scope>
    <source>
        <strain evidence="1 2">CCMP332</strain>
    </source>
</reference>
<dbReference type="Proteomes" id="UP001516023">
    <property type="component" value="Unassembled WGS sequence"/>
</dbReference>
<dbReference type="EMBL" id="JABMIG020000439">
    <property type="protein sequence ID" value="KAL3778379.1"/>
    <property type="molecule type" value="Genomic_DNA"/>
</dbReference>
<dbReference type="SUPFAM" id="SSF53448">
    <property type="entry name" value="Nucleotide-diphospho-sugar transferases"/>
    <property type="match status" value="1"/>
</dbReference>
<comment type="caution">
    <text evidence="1">The sequence shown here is derived from an EMBL/GenBank/DDBJ whole genome shotgun (WGS) entry which is preliminary data.</text>
</comment>
<name>A0ABD3NSF4_9STRA</name>
<evidence type="ECO:0000313" key="1">
    <source>
        <dbReference type="EMBL" id="KAL3778379.1"/>
    </source>
</evidence>
<proteinExistence type="predicted"/>
<dbReference type="Gene3D" id="3.90.550.10">
    <property type="entry name" value="Spore Coat Polysaccharide Biosynthesis Protein SpsA, Chain A"/>
    <property type="match status" value="1"/>
</dbReference>
<evidence type="ECO:0000313" key="2">
    <source>
        <dbReference type="Proteomes" id="UP001516023"/>
    </source>
</evidence>
<feature type="non-terminal residue" evidence="1">
    <location>
        <position position="1"/>
    </location>
</feature>
<protein>
    <submittedName>
        <fullName evidence="1">Uncharacterized protein</fullName>
    </submittedName>
</protein>
<sequence>FLREHIVKSRCCGEKEYLKLYAYTLMEYPVVVHLDLDPLILRPLDDLFNAMLEGPSVSSASRIPVMIHDPLPQNNPIDAFFKQDYKLVNPGHKHVGIQGGFLVIRPSMEALHNYFEVILPKDGVAKATVATLVRSKYRGYYDYFHPSTAKEQADRKAGMCCDGRETCQDCKSRRMFTKPSKCPTWEGIDEKSMQICQEFHKEWFCVREDLEKTNIKNPDGKHKPEIFRGYCKGDMRGDTSQLLKLDRYVEVCVSLADIESQASSVHVASFISVERVSLKNSSLLLLHILLPKDFAS</sequence>
<gene>
    <name evidence="1" type="ORF">HJC23_003188</name>
</gene>
<dbReference type="InterPro" id="IPR029044">
    <property type="entry name" value="Nucleotide-diphossugar_trans"/>
</dbReference>
<dbReference type="AlphaFoldDB" id="A0ABD3NSF4"/>
<keyword evidence="2" id="KW-1185">Reference proteome</keyword>